<evidence type="ECO:0000313" key="2">
    <source>
        <dbReference type="Proteomes" id="UP000020681"/>
    </source>
</evidence>
<dbReference type="Proteomes" id="UP000020681">
    <property type="component" value="Unassembled WGS sequence"/>
</dbReference>
<comment type="caution">
    <text evidence="1">The sequence shown here is derived from an EMBL/GenBank/DDBJ whole genome shotgun (WGS) entry which is preliminary data.</text>
</comment>
<sequence>MARPHPVNAAHARYGHSGNPGWLSNPIVLMVGMASTAIGNTVQFRPPKVAIPSEYGMRRQAQQRWLWRRAGICPQRRSRKRRRA</sequence>
<accession>A0ABN0R3H4</accession>
<evidence type="ECO:0000313" key="1">
    <source>
        <dbReference type="EMBL" id="EUA91609.1"/>
    </source>
</evidence>
<reference evidence="1 2" key="1">
    <citation type="submission" date="2014-01" db="EMBL/GenBank/DDBJ databases">
        <authorList>
            <person name="Dobos K."/>
            <person name="Lenaerts A."/>
            <person name="Ordway D."/>
            <person name="DeGroote M.A."/>
            <person name="Parker T."/>
            <person name="Sizemore C."/>
            <person name="Tallon L.J."/>
            <person name="Sadzewicz L.K."/>
            <person name="Sengamalay N."/>
            <person name="Fraser C.M."/>
            <person name="Hine E."/>
            <person name="Shefchek K.A."/>
            <person name="Das S.P."/>
            <person name="Tettelin H."/>
        </authorList>
    </citation>
    <scope>NUCLEOTIDE SEQUENCE [LARGE SCALE GENOMIC DNA]</scope>
    <source>
        <strain evidence="1 2">Harvey</strain>
    </source>
</reference>
<proteinExistence type="predicted"/>
<protein>
    <submittedName>
        <fullName evidence="1">Nitrite extrusion domain protein</fullName>
    </submittedName>
</protein>
<organism evidence="1 2">
    <name type="scientific">Mycobacterium ulcerans str. Harvey</name>
    <dbReference type="NCBI Taxonomy" id="1299332"/>
    <lineage>
        <taxon>Bacteria</taxon>
        <taxon>Bacillati</taxon>
        <taxon>Actinomycetota</taxon>
        <taxon>Actinomycetes</taxon>
        <taxon>Mycobacteriales</taxon>
        <taxon>Mycobacteriaceae</taxon>
        <taxon>Mycobacterium</taxon>
        <taxon>Mycobacterium ulcerans group</taxon>
    </lineage>
</organism>
<dbReference type="EMBL" id="JAOL01000087">
    <property type="protein sequence ID" value="EUA91609.1"/>
    <property type="molecule type" value="Genomic_DNA"/>
</dbReference>
<name>A0ABN0R3H4_MYCUL</name>
<keyword evidence="2" id="KW-1185">Reference proteome</keyword>
<gene>
    <name evidence="1" type="ORF">I551_1928</name>
</gene>